<dbReference type="RefSeq" id="XP_013321261.1">
    <property type="nucleotide sequence ID" value="XM_013465807.1"/>
</dbReference>
<keyword evidence="5" id="KW-0418">Kinase</keyword>
<dbReference type="InterPro" id="IPR029016">
    <property type="entry name" value="GAF-like_dom_sf"/>
</dbReference>
<dbReference type="InterPro" id="IPR003594">
    <property type="entry name" value="HATPase_dom"/>
</dbReference>
<evidence type="ECO:0000256" key="4">
    <source>
        <dbReference type="ARBA" id="ARBA00022679"/>
    </source>
</evidence>
<dbReference type="Gene3D" id="3.40.50.2300">
    <property type="match status" value="1"/>
</dbReference>
<evidence type="ECO:0000256" key="5">
    <source>
        <dbReference type="ARBA" id="ARBA00022777"/>
    </source>
</evidence>
<dbReference type="InterPro" id="IPR011006">
    <property type="entry name" value="CheY-like_superfamily"/>
</dbReference>
<feature type="region of interest" description="Disordered" evidence="7">
    <location>
        <begin position="778"/>
        <end position="807"/>
    </location>
</feature>
<dbReference type="InterPro" id="IPR005467">
    <property type="entry name" value="His_kinase_dom"/>
</dbReference>
<feature type="modified residue" description="4-aspartylphosphate" evidence="6">
    <location>
        <position position="879"/>
    </location>
</feature>
<dbReference type="SUPFAM" id="SSF52172">
    <property type="entry name" value="CheY-like"/>
    <property type="match status" value="1"/>
</dbReference>
<dbReference type="InterPro" id="IPR036097">
    <property type="entry name" value="HisK_dim/P_sf"/>
</dbReference>
<comment type="catalytic activity">
    <reaction evidence="1">
        <text>ATP + protein L-histidine = ADP + protein N-phospho-L-histidine.</text>
        <dbReference type="EC" id="2.7.13.3"/>
    </reaction>
</comment>
<evidence type="ECO:0000313" key="10">
    <source>
        <dbReference type="EMBL" id="KIW60677.1"/>
    </source>
</evidence>
<dbReference type="SUPFAM" id="SSF47384">
    <property type="entry name" value="Homodimeric domain of signal transducing histidine kinase"/>
    <property type="match status" value="1"/>
</dbReference>
<dbReference type="Gene3D" id="3.30.450.40">
    <property type="match status" value="1"/>
</dbReference>
<dbReference type="InterPro" id="IPR036890">
    <property type="entry name" value="HATPase_C_sf"/>
</dbReference>
<dbReference type="GO" id="GO:0005886">
    <property type="term" value="C:plasma membrane"/>
    <property type="evidence" value="ECO:0007669"/>
    <property type="project" value="TreeGrafter"/>
</dbReference>
<keyword evidence="4" id="KW-0808">Transferase</keyword>
<reference evidence="10 11" key="1">
    <citation type="submission" date="2015-01" db="EMBL/GenBank/DDBJ databases">
        <title>The Genome Sequence of Exophiala xenobiotica CBS118157.</title>
        <authorList>
            <consortium name="The Broad Institute Genomics Platform"/>
            <person name="Cuomo C."/>
            <person name="de Hoog S."/>
            <person name="Gorbushina A."/>
            <person name="Stielow B."/>
            <person name="Teixiera M."/>
            <person name="Abouelleil A."/>
            <person name="Chapman S.B."/>
            <person name="Priest M."/>
            <person name="Young S.K."/>
            <person name="Wortman J."/>
            <person name="Nusbaum C."/>
            <person name="Birren B."/>
        </authorList>
    </citation>
    <scope>NUCLEOTIDE SEQUENCE [LARGE SCALE GENOMIC DNA]</scope>
    <source>
        <strain evidence="10 11">CBS 118157</strain>
    </source>
</reference>
<dbReference type="SUPFAM" id="SSF55781">
    <property type="entry name" value="GAF domain-like"/>
    <property type="match status" value="1"/>
</dbReference>
<dbReference type="CDD" id="cd00075">
    <property type="entry name" value="HATPase"/>
    <property type="match status" value="1"/>
</dbReference>
<dbReference type="CDD" id="cd17546">
    <property type="entry name" value="REC_hyHK_CKI1_RcsC-like"/>
    <property type="match status" value="1"/>
</dbReference>
<evidence type="ECO:0000259" key="8">
    <source>
        <dbReference type="PROSITE" id="PS50109"/>
    </source>
</evidence>
<dbReference type="GO" id="GO:0000155">
    <property type="term" value="F:phosphorelay sensor kinase activity"/>
    <property type="evidence" value="ECO:0007669"/>
    <property type="project" value="InterPro"/>
</dbReference>
<evidence type="ECO:0000313" key="11">
    <source>
        <dbReference type="Proteomes" id="UP000054342"/>
    </source>
</evidence>
<dbReference type="HOGENOM" id="CLU_012737_0_0_1"/>
<protein>
    <recommendedName>
        <fullName evidence="2">histidine kinase</fullName>
        <ecNumber evidence="2">2.7.13.3</ecNumber>
    </recommendedName>
</protein>
<dbReference type="OrthoDB" id="21225at2759"/>
<dbReference type="PANTHER" id="PTHR43047">
    <property type="entry name" value="TWO-COMPONENT HISTIDINE PROTEIN KINASE"/>
    <property type="match status" value="1"/>
</dbReference>
<organism evidence="10 11">
    <name type="scientific">Exophiala xenobiotica</name>
    <dbReference type="NCBI Taxonomy" id="348802"/>
    <lineage>
        <taxon>Eukaryota</taxon>
        <taxon>Fungi</taxon>
        <taxon>Dikarya</taxon>
        <taxon>Ascomycota</taxon>
        <taxon>Pezizomycotina</taxon>
        <taxon>Eurotiomycetes</taxon>
        <taxon>Chaetothyriomycetidae</taxon>
        <taxon>Chaetothyriales</taxon>
        <taxon>Herpotrichiellaceae</taxon>
        <taxon>Exophiala</taxon>
    </lineage>
</organism>
<dbReference type="SMART" id="SM00448">
    <property type="entry name" value="REC"/>
    <property type="match status" value="1"/>
</dbReference>
<dbReference type="SMART" id="SM00387">
    <property type="entry name" value="HATPase_c"/>
    <property type="match status" value="1"/>
</dbReference>
<dbReference type="AlphaFoldDB" id="A0A0D2DED1"/>
<dbReference type="GeneID" id="25322785"/>
<dbReference type="InterPro" id="IPR003661">
    <property type="entry name" value="HisK_dim/P_dom"/>
</dbReference>
<dbReference type="SUPFAM" id="SSF55874">
    <property type="entry name" value="ATPase domain of HSP90 chaperone/DNA topoisomerase II/histidine kinase"/>
    <property type="match status" value="1"/>
</dbReference>
<feature type="compositionally biased region" description="Polar residues" evidence="7">
    <location>
        <begin position="792"/>
        <end position="804"/>
    </location>
</feature>
<dbReference type="Gene3D" id="1.10.287.130">
    <property type="match status" value="1"/>
</dbReference>
<dbReference type="Proteomes" id="UP000054342">
    <property type="component" value="Unassembled WGS sequence"/>
</dbReference>
<sequence>MVQLNGAVDHATSPFFFPRADSLAVVLDPTAVSAEPPEAVGPVFDQQHANEPLLPFDRHVHESVYGKDPTGTPEADPPPQPESFHNAYLFPSLTRNERLRLTVLWYYTRLVTRNDQLMAKLQDMITLVQKFMGWEFAIVGILDEAVYTRLATANLPLGKLPRRESTCSHTINQTPGSVFSVTNMAEDWRFQSSPHVKIGGLRSYAGTQLRLQTSVGEEVALGSLCIASNTVQKPLTPEQKVSLVSFAAMFTNELVTAMRQNRLGVKQEMTEMLMELQSQEFARRDDFEAAVTGSLRTIYPSATLSIYHTTDNVVRLTEALTLPFSALHAGLWEDTALIDEAIKSENHCQLGSTKVVRAMAGKCGRFHIFVVVASSEVRHVFDDYDLWFVDRCAELIGDYLQQQRYQDALRAKEAFLRCITHQLRTPIHGVLTSSELLAEELASRNGSLKSHNGGRGDTAMCYVSTIQRSGTELMSTVNGILKLNSWARHKAENIKPKSYDLRHLEAHVMSDLFAIYPDYHQKDVSICFEIQLGDQESVVTIDPILLKAMLQPLVINAIQACAHGTVKVTIKAEKSSLQLEVIDNGSGIPLEDQTRIFEPFEKGSVHARGAGLGLTLAHQDARSLGGSLSLVKSREGVGSHFRILLPGISFSAGPAIPPTENVTKSLPKRFHVLSGSGKCPTLLSHLVRHLLSRGFTKSVEPQGSLIIMEKPTDNEPSMEVLKSLQEPHMIICVTLEDVPPSGVLSNVKHLLPHHQTFAVSGPFYSTRLDQVLSQADRQWSVSSTDPPRKMASTDTTSTIQSTHPENIPLHDLSISPPATKSAPALKALLVDDNSVNLRVLRMYCEKRGIPFLLATDGDAAIEQFKAAAVTEPVDLVLMDLEMPRCDGLGATAGIRAYEKANSLKPCTVFMVTGQDSPGDRLNSFEVGANEYFVKPVSLKQLDKEIARYFPKA</sequence>
<name>A0A0D2DED1_9EURO</name>
<proteinExistence type="predicted"/>
<keyword evidence="3 6" id="KW-0597">Phosphoprotein</keyword>
<evidence type="ECO:0000256" key="1">
    <source>
        <dbReference type="ARBA" id="ARBA00000085"/>
    </source>
</evidence>
<dbReference type="PROSITE" id="PS50110">
    <property type="entry name" value="RESPONSE_REGULATORY"/>
    <property type="match status" value="1"/>
</dbReference>
<dbReference type="InterPro" id="IPR001789">
    <property type="entry name" value="Sig_transdc_resp-reg_receiver"/>
</dbReference>
<dbReference type="PROSITE" id="PS50109">
    <property type="entry name" value="HIS_KIN"/>
    <property type="match status" value="1"/>
</dbReference>
<accession>A0A0D2DED1</accession>
<dbReference type="Gene3D" id="3.30.565.10">
    <property type="entry name" value="Histidine kinase-like ATPase, C-terminal domain"/>
    <property type="match status" value="1"/>
</dbReference>
<keyword evidence="11" id="KW-1185">Reference proteome</keyword>
<evidence type="ECO:0000256" key="6">
    <source>
        <dbReference type="PROSITE-ProRule" id="PRU00169"/>
    </source>
</evidence>
<evidence type="ECO:0000256" key="7">
    <source>
        <dbReference type="SAM" id="MobiDB-lite"/>
    </source>
</evidence>
<dbReference type="STRING" id="348802.A0A0D2DED1"/>
<dbReference type="PANTHER" id="PTHR43047:SF72">
    <property type="entry name" value="OSMOSENSING HISTIDINE PROTEIN KINASE SLN1"/>
    <property type="match status" value="1"/>
</dbReference>
<evidence type="ECO:0000256" key="2">
    <source>
        <dbReference type="ARBA" id="ARBA00012438"/>
    </source>
</evidence>
<evidence type="ECO:0000256" key="3">
    <source>
        <dbReference type="ARBA" id="ARBA00022553"/>
    </source>
</evidence>
<gene>
    <name evidence="10" type="ORF">PV05_00877</name>
</gene>
<dbReference type="Pfam" id="PF02518">
    <property type="entry name" value="HATPase_c"/>
    <property type="match status" value="1"/>
</dbReference>
<feature type="domain" description="Histidine kinase" evidence="8">
    <location>
        <begin position="418"/>
        <end position="649"/>
    </location>
</feature>
<feature type="domain" description="Response regulatory" evidence="9">
    <location>
        <begin position="826"/>
        <end position="949"/>
    </location>
</feature>
<dbReference type="GO" id="GO:0009927">
    <property type="term" value="F:histidine phosphotransfer kinase activity"/>
    <property type="evidence" value="ECO:0007669"/>
    <property type="project" value="TreeGrafter"/>
</dbReference>
<dbReference type="Pfam" id="PF00072">
    <property type="entry name" value="Response_reg"/>
    <property type="match status" value="1"/>
</dbReference>
<dbReference type="CDD" id="cd00082">
    <property type="entry name" value="HisKA"/>
    <property type="match status" value="1"/>
</dbReference>
<dbReference type="PRINTS" id="PR00344">
    <property type="entry name" value="BCTRLSENSOR"/>
</dbReference>
<dbReference type="InterPro" id="IPR004358">
    <property type="entry name" value="Sig_transdc_His_kin-like_C"/>
</dbReference>
<dbReference type="EMBL" id="KN847317">
    <property type="protein sequence ID" value="KIW60677.1"/>
    <property type="molecule type" value="Genomic_DNA"/>
</dbReference>
<evidence type="ECO:0000259" key="9">
    <source>
        <dbReference type="PROSITE" id="PS50110"/>
    </source>
</evidence>
<dbReference type="EC" id="2.7.13.3" evidence="2"/>